<gene>
    <name evidence="1" type="ORF">CEXT_775941</name>
</gene>
<reference evidence="1 2" key="1">
    <citation type="submission" date="2021-06" db="EMBL/GenBank/DDBJ databases">
        <title>Caerostris extrusa draft genome.</title>
        <authorList>
            <person name="Kono N."/>
            <person name="Arakawa K."/>
        </authorList>
    </citation>
    <scope>NUCLEOTIDE SEQUENCE [LARGE SCALE GENOMIC DNA]</scope>
</reference>
<organism evidence="1 2">
    <name type="scientific">Caerostris extrusa</name>
    <name type="common">Bark spider</name>
    <name type="synonym">Caerostris bankana</name>
    <dbReference type="NCBI Taxonomy" id="172846"/>
    <lineage>
        <taxon>Eukaryota</taxon>
        <taxon>Metazoa</taxon>
        <taxon>Ecdysozoa</taxon>
        <taxon>Arthropoda</taxon>
        <taxon>Chelicerata</taxon>
        <taxon>Arachnida</taxon>
        <taxon>Araneae</taxon>
        <taxon>Araneomorphae</taxon>
        <taxon>Entelegynae</taxon>
        <taxon>Araneoidea</taxon>
        <taxon>Araneidae</taxon>
        <taxon>Caerostris</taxon>
    </lineage>
</organism>
<accession>A0AAV4UQ60</accession>
<evidence type="ECO:0000313" key="2">
    <source>
        <dbReference type="Proteomes" id="UP001054945"/>
    </source>
</evidence>
<dbReference type="Proteomes" id="UP001054945">
    <property type="component" value="Unassembled WGS sequence"/>
</dbReference>
<sequence>MTTKRHVKELCEAADLYDHRGIACVPTGGGLPCCPGRVPFNAIRLRTCGTACFRITLPKHPVTAEYKHYI</sequence>
<evidence type="ECO:0000313" key="1">
    <source>
        <dbReference type="EMBL" id="GIY59927.1"/>
    </source>
</evidence>
<keyword evidence="2" id="KW-1185">Reference proteome</keyword>
<dbReference type="AlphaFoldDB" id="A0AAV4UQ60"/>
<comment type="caution">
    <text evidence="1">The sequence shown here is derived from an EMBL/GenBank/DDBJ whole genome shotgun (WGS) entry which is preliminary data.</text>
</comment>
<protein>
    <submittedName>
        <fullName evidence="1">Uncharacterized protein</fullName>
    </submittedName>
</protein>
<name>A0AAV4UQ60_CAEEX</name>
<dbReference type="EMBL" id="BPLR01013255">
    <property type="protein sequence ID" value="GIY59927.1"/>
    <property type="molecule type" value="Genomic_DNA"/>
</dbReference>
<proteinExistence type="predicted"/>